<evidence type="ECO:0000313" key="2">
    <source>
        <dbReference type="EMBL" id="TNY17569.1"/>
    </source>
</evidence>
<dbReference type="PROSITE" id="PS50181">
    <property type="entry name" value="FBOX"/>
    <property type="match status" value="1"/>
</dbReference>
<comment type="caution">
    <text evidence="2">The sequence shown here is derived from an EMBL/GenBank/DDBJ whole genome shotgun (WGS) entry which is preliminary data.</text>
</comment>
<protein>
    <recommendedName>
        <fullName evidence="1">F-box domain-containing protein</fullName>
    </recommendedName>
</protein>
<keyword evidence="3" id="KW-1185">Reference proteome</keyword>
<feature type="domain" description="F-box" evidence="1">
    <location>
        <begin position="1"/>
        <end position="45"/>
    </location>
</feature>
<evidence type="ECO:0000259" key="1">
    <source>
        <dbReference type="PROSITE" id="PS50181"/>
    </source>
</evidence>
<dbReference type="AlphaFoldDB" id="A0A5C5FMR2"/>
<evidence type="ECO:0000313" key="3">
    <source>
        <dbReference type="Proteomes" id="UP000311382"/>
    </source>
</evidence>
<reference evidence="2 3" key="1">
    <citation type="submission" date="2019-03" db="EMBL/GenBank/DDBJ databases">
        <title>Rhodosporidium diobovatum UCD-FST 08-225 genome sequencing, assembly, and annotation.</title>
        <authorList>
            <person name="Fakankun I.U."/>
            <person name="Fristensky B."/>
            <person name="Levin D.B."/>
        </authorList>
    </citation>
    <scope>NUCLEOTIDE SEQUENCE [LARGE SCALE GENOMIC DNA]</scope>
    <source>
        <strain evidence="2 3">UCD-FST 08-225</strain>
    </source>
</reference>
<name>A0A5C5FMR2_9BASI</name>
<dbReference type="Proteomes" id="UP000311382">
    <property type="component" value="Unassembled WGS sequence"/>
</dbReference>
<proteinExistence type="predicted"/>
<dbReference type="InterPro" id="IPR032675">
    <property type="entry name" value="LRR_dom_sf"/>
</dbReference>
<accession>A0A5C5FMR2</accession>
<dbReference type="InterPro" id="IPR001810">
    <property type="entry name" value="F-box_dom"/>
</dbReference>
<dbReference type="EMBL" id="SOZI01000191">
    <property type="protein sequence ID" value="TNY17569.1"/>
    <property type="molecule type" value="Genomic_DNA"/>
</dbReference>
<dbReference type="Gene3D" id="3.80.10.10">
    <property type="entry name" value="Ribonuclease Inhibitor"/>
    <property type="match status" value="1"/>
</dbReference>
<organism evidence="2 3">
    <name type="scientific">Rhodotorula diobovata</name>
    <dbReference type="NCBI Taxonomy" id="5288"/>
    <lineage>
        <taxon>Eukaryota</taxon>
        <taxon>Fungi</taxon>
        <taxon>Dikarya</taxon>
        <taxon>Basidiomycota</taxon>
        <taxon>Pucciniomycotina</taxon>
        <taxon>Microbotryomycetes</taxon>
        <taxon>Sporidiobolales</taxon>
        <taxon>Sporidiobolaceae</taxon>
        <taxon>Rhodotorula</taxon>
    </lineage>
</organism>
<dbReference type="SUPFAM" id="SSF52047">
    <property type="entry name" value="RNI-like"/>
    <property type="match status" value="1"/>
</dbReference>
<gene>
    <name evidence="2" type="ORF">DMC30DRAFT_103429</name>
</gene>
<sequence length="457" mass="51599">MSLSSLPSELVSLIAESLPRADQARLSLASNQVRSSVQPVLYRNVQFDVDTFHDAELELFEDGCRRLGQAVESLADDPARCRFIRRFASKDHQAWLDREDLAQCVVRILLQATRVEQVDFLQTDDEWVTQLDWSPYYYIAPVWRVLPRLPSLRRLTNEVGPVDVLHLESLENLVELDMRTHIIDERAEGTLPASLEVLHLADVRNMTNGWFRPSLFSHLRSLSLFNIDDNAVEVIWNAVVAYAATSRPSTLKRLRLDLHALDDHVEDPMDWLDDSDTMEAERTLLLRSLRSFEPLAASVTHLEILSTPEQDWRSDTTCLTAVVLDAISSSFVHLERLELFFGGTCHALCQFLPTHPHLMGVILRALGKCQTLRHLETNMLFQNAASLRTYESSNERYTAAIDSALAPTAQVLLRTVPSLQSVILSQDPTQEPALVWARGETGEGRESSLEELGIVVA</sequence>